<evidence type="ECO:0000313" key="5">
    <source>
        <dbReference type="Proteomes" id="UP000807716"/>
    </source>
</evidence>
<feature type="region of interest" description="Disordered" evidence="2">
    <location>
        <begin position="640"/>
        <end position="673"/>
    </location>
</feature>
<dbReference type="Proteomes" id="UP000807716">
    <property type="component" value="Unassembled WGS sequence"/>
</dbReference>
<protein>
    <recommendedName>
        <fullName evidence="3">C2H2-type domain-containing protein</fullName>
    </recommendedName>
</protein>
<dbReference type="GO" id="GO:0008270">
    <property type="term" value="F:zinc ion binding"/>
    <property type="evidence" value="ECO:0007669"/>
    <property type="project" value="UniProtKB-KW"/>
</dbReference>
<dbReference type="OrthoDB" id="10631656at2759"/>
<evidence type="ECO:0000313" key="4">
    <source>
        <dbReference type="EMBL" id="KAG0251361.1"/>
    </source>
</evidence>
<feature type="compositionally biased region" description="Basic residues" evidence="2">
    <location>
        <begin position="263"/>
        <end position="273"/>
    </location>
</feature>
<proteinExistence type="predicted"/>
<feature type="compositionally biased region" description="Polar residues" evidence="2">
    <location>
        <begin position="644"/>
        <end position="656"/>
    </location>
</feature>
<dbReference type="InterPro" id="IPR013087">
    <property type="entry name" value="Znf_C2H2_type"/>
</dbReference>
<dbReference type="AlphaFoldDB" id="A0A9P6PPN3"/>
<dbReference type="PROSITE" id="PS00028">
    <property type="entry name" value="ZINC_FINGER_C2H2_1"/>
    <property type="match status" value="1"/>
</dbReference>
<feature type="non-terminal residue" evidence="4">
    <location>
        <position position="832"/>
    </location>
</feature>
<reference evidence="4" key="1">
    <citation type="journal article" date="2020" name="Fungal Divers.">
        <title>Resolving the Mortierellaceae phylogeny through synthesis of multi-gene phylogenetics and phylogenomics.</title>
        <authorList>
            <person name="Vandepol N."/>
            <person name="Liber J."/>
            <person name="Desiro A."/>
            <person name="Na H."/>
            <person name="Kennedy M."/>
            <person name="Barry K."/>
            <person name="Grigoriev I.V."/>
            <person name="Miller A.N."/>
            <person name="O'Donnell K."/>
            <person name="Stajich J.E."/>
            <person name="Bonito G."/>
        </authorList>
    </citation>
    <scope>NUCLEOTIDE SEQUENCE</scope>
    <source>
        <strain evidence="4">BC1065</strain>
    </source>
</reference>
<keyword evidence="1" id="KW-0862">Zinc</keyword>
<name>A0A9P6PPN3_9FUNG</name>
<feature type="compositionally biased region" description="Low complexity" evidence="2">
    <location>
        <begin position="213"/>
        <end position="225"/>
    </location>
</feature>
<keyword evidence="1" id="KW-0863">Zinc-finger</keyword>
<accession>A0A9P6PPN3</accession>
<keyword evidence="1" id="KW-0479">Metal-binding</keyword>
<gene>
    <name evidence="4" type="ORF">DFQ27_008799</name>
</gene>
<comment type="caution">
    <text evidence="4">The sequence shown here is derived from an EMBL/GenBank/DDBJ whole genome shotgun (WGS) entry which is preliminary data.</text>
</comment>
<keyword evidence="5" id="KW-1185">Reference proteome</keyword>
<sequence length="832" mass="90045">YSSQPSLGFHVKSAHNQVYTIRLINGQQFSISRMTGASGSFLACPNPQCTYQATNFYSIKYHLMHHRDCGTWLPEDKHSAPGPTTTTMVRAVALAPVTARATRGTAASRGSATTVGATATRAATAILTETATTTTTTTTTVTSATSAVPPTITTTETRSRAVIRRPGATNGSRWRAPAANITYPSAPSPSSSSRAAAATAAAALAWMPVSFTSTTSTSDTSLQSLLDDESGTSSMAMVEADNRVHRSGTGARKAHDRNGSHGYHYHRHHHHHPNTNGYYHNYSASSNNSSINNNNNNNNNSNSNNYSGNSSGYSNYNDHNDYNGYNGYYRHDNYSNGSSKSSKVTTTTSTDNTVAAFQFSNFLEVALNHDNNRHSHGEERSSVDDEDRHSSYHNSSVGTSVVEIKEEEDILDIGHYRQDSNAKGPNTYWRQVGEGTMILETVTPLLPLDVIAPHAHIEEACKFTLTSMGAFLIVFLRPPTTTPSASDHPPPRMEAVLSTRIIECFLGVSIVDFAEQISCPLRKHEAVERIDVLCKCIPLIGEVECTFEGLRDELPLDFAFAAMIHACQKCGFAYCSNEKLRAHENNTHKFEHWVETADGHKVCLERKHVDSDGTTFFRCPNRKCRAPLRYRSSVNRHLKEGPCQTWNPASPTNRVQSDPGPRSSKLPVRLGQRQSLTTTATATATTTHVVPAASAASLAPAVGNAFATGPRMHHGHGGGNSHDFQGESWRAVPMETTTSAGRVYPTATKVRRGSTGGTMGMTAREGAGANKGAGQDAMSDDGSFWLAPSRSSPNGNGGRDGGACPSPPVSPLLMGKETERRPTHERSKTWFH</sequence>
<feature type="compositionally biased region" description="Low complexity" evidence="2">
    <location>
        <begin position="274"/>
        <end position="328"/>
    </location>
</feature>
<evidence type="ECO:0000259" key="3">
    <source>
        <dbReference type="PROSITE" id="PS50157"/>
    </source>
</evidence>
<dbReference type="PROSITE" id="PS50157">
    <property type="entry name" value="ZINC_FINGER_C2H2_2"/>
    <property type="match status" value="1"/>
</dbReference>
<dbReference type="SMART" id="SM00355">
    <property type="entry name" value="ZnF_C2H2"/>
    <property type="match status" value="2"/>
</dbReference>
<evidence type="ECO:0000256" key="2">
    <source>
        <dbReference type="SAM" id="MobiDB-lite"/>
    </source>
</evidence>
<feature type="region of interest" description="Disordered" evidence="2">
    <location>
        <begin position="213"/>
        <end position="328"/>
    </location>
</feature>
<feature type="domain" description="C2H2-type" evidence="3">
    <location>
        <begin position="565"/>
        <end position="593"/>
    </location>
</feature>
<dbReference type="EMBL" id="JAAAJB010000759">
    <property type="protein sequence ID" value="KAG0251361.1"/>
    <property type="molecule type" value="Genomic_DNA"/>
</dbReference>
<feature type="region of interest" description="Disordered" evidence="2">
    <location>
        <begin position="372"/>
        <end position="403"/>
    </location>
</feature>
<feature type="compositionally biased region" description="Basic and acidic residues" evidence="2">
    <location>
        <begin position="816"/>
        <end position="832"/>
    </location>
</feature>
<feature type="region of interest" description="Disordered" evidence="2">
    <location>
        <begin position="750"/>
        <end position="832"/>
    </location>
</feature>
<feature type="compositionally biased region" description="Basic and acidic residues" evidence="2">
    <location>
        <begin position="372"/>
        <end position="390"/>
    </location>
</feature>
<organism evidence="4 5">
    <name type="scientific">Actinomortierella ambigua</name>
    <dbReference type="NCBI Taxonomy" id="1343610"/>
    <lineage>
        <taxon>Eukaryota</taxon>
        <taxon>Fungi</taxon>
        <taxon>Fungi incertae sedis</taxon>
        <taxon>Mucoromycota</taxon>
        <taxon>Mortierellomycotina</taxon>
        <taxon>Mortierellomycetes</taxon>
        <taxon>Mortierellales</taxon>
        <taxon>Mortierellaceae</taxon>
        <taxon>Actinomortierella</taxon>
    </lineage>
</organism>
<evidence type="ECO:0000256" key="1">
    <source>
        <dbReference type="PROSITE-ProRule" id="PRU00042"/>
    </source>
</evidence>